<evidence type="ECO:0000313" key="4">
    <source>
        <dbReference type="EMBL" id="GIE22193.1"/>
    </source>
</evidence>
<name>A0ABQ3ZUR3_9ACTN</name>
<sequence>MKRSGEVSRIITGLRHGGHAIADNAPDVDELKEAGWTPLSEVVQDSQARGADAKDHYIGTTDFDYLFKDLVGKPDKHLPAGSDAEVAATVAGLNQLGDAMIDQEPPADDRSSPIPPIYTYYGQFVDHDLTAATDNDSKISIRDTHLPPLDPALVKDLLKNARNPALNLDSVYGDGPFVAPGDDPDRIEVPYQVEDRAKLSLGQLTTVNAGVLIPPVDDMARDLPRRADKVPLVGDARNDENLIVAQLHVAFLRFHNATVDWVRANEPQRTGLSDVFLRARDLTRWTYQWLTIHDFLRTVTGPETVDFVLGNDGDDLLGLTGAAKPYMPLEFSVAAYRFGHSMVRGVYDWNRNFGRPGNNLLPNAPFRFMFIFTGTGDLGGNDTLPTNWAAEWNRFVDKDSLFADRFARRIDTHLALPLSDMVNQTAGQNDGPDVLTLLKQLARRNLLRGYRLALPTGQAVAEELGITPLTPDEVVGRIADPDKGPTALQKVIKDNGFDARTPLWFYVLRESEVKAQGNTLGAVGSRIVAETIIGQVRFDRTSYLNQTSWSPVDGVRFPDGSPVNSIADFLRFAGVL</sequence>
<evidence type="ECO:0000313" key="5">
    <source>
        <dbReference type="Proteomes" id="UP000603200"/>
    </source>
</evidence>
<dbReference type="PANTHER" id="PTHR11475">
    <property type="entry name" value="OXIDASE/PEROXIDASE"/>
    <property type="match status" value="1"/>
</dbReference>
<organism evidence="4 5">
    <name type="scientific">Winogradskya humida</name>
    <dbReference type="NCBI Taxonomy" id="113566"/>
    <lineage>
        <taxon>Bacteria</taxon>
        <taxon>Bacillati</taxon>
        <taxon>Actinomycetota</taxon>
        <taxon>Actinomycetes</taxon>
        <taxon>Micromonosporales</taxon>
        <taxon>Micromonosporaceae</taxon>
        <taxon>Winogradskya</taxon>
    </lineage>
</organism>
<evidence type="ECO:0008006" key="6">
    <source>
        <dbReference type="Google" id="ProtNLM"/>
    </source>
</evidence>
<dbReference type="CDD" id="cd09819">
    <property type="entry name" value="An_peroxidase_bacterial_1"/>
    <property type="match status" value="1"/>
</dbReference>
<comment type="subcellular location">
    <subcellularLocation>
        <location evidence="1">Secreted</location>
    </subcellularLocation>
</comment>
<dbReference type="PROSITE" id="PS50292">
    <property type="entry name" value="PEROXIDASE_3"/>
    <property type="match status" value="1"/>
</dbReference>
<keyword evidence="5" id="KW-1185">Reference proteome</keyword>
<protein>
    <recommendedName>
        <fullName evidence="6">Heme peroxidase</fullName>
    </recommendedName>
</protein>
<dbReference type="Gene3D" id="1.10.640.10">
    <property type="entry name" value="Haem peroxidase domain superfamily, animal type"/>
    <property type="match status" value="1"/>
</dbReference>
<comment type="caution">
    <text evidence="4">The sequence shown here is derived from an EMBL/GenBank/DDBJ whole genome shotgun (WGS) entry which is preliminary data.</text>
</comment>
<dbReference type="Proteomes" id="UP000603200">
    <property type="component" value="Unassembled WGS sequence"/>
</dbReference>
<proteinExistence type="predicted"/>
<accession>A0ABQ3ZUR3</accession>
<gene>
    <name evidence="4" type="ORF">Ahu01nite_052950</name>
</gene>
<keyword evidence="2" id="KW-0964">Secreted</keyword>
<dbReference type="InterPro" id="IPR037120">
    <property type="entry name" value="Haem_peroxidase_sf_animal"/>
</dbReference>
<evidence type="ECO:0000256" key="2">
    <source>
        <dbReference type="ARBA" id="ARBA00022525"/>
    </source>
</evidence>
<dbReference type="InterPro" id="IPR010255">
    <property type="entry name" value="Haem_peroxidase_sf"/>
</dbReference>
<keyword evidence="3" id="KW-0325">Glycoprotein</keyword>
<dbReference type="SUPFAM" id="SSF48113">
    <property type="entry name" value="Heme-dependent peroxidases"/>
    <property type="match status" value="1"/>
</dbReference>
<dbReference type="InterPro" id="IPR019791">
    <property type="entry name" value="Haem_peroxidase_animal"/>
</dbReference>
<evidence type="ECO:0000256" key="1">
    <source>
        <dbReference type="ARBA" id="ARBA00004613"/>
    </source>
</evidence>
<evidence type="ECO:0000256" key="3">
    <source>
        <dbReference type="ARBA" id="ARBA00023180"/>
    </source>
</evidence>
<dbReference type="RefSeq" id="WP_203839287.1">
    <property type="nucleotide sequence ID" value="NZ_BAAATV010000002.1"/>
</dbReference>
<dbReference type="EMBL" id="BOMN01000067">
    <property type="protein sequence ID" value="GIE22193.1"/>
    <property type="molecule type" value="Genomic_DNA"/>
</dbReference>
<dbReference type="PANTHER" id="PTHR11475:SF4">
    <property type="entry name" value="CHORION PEROXIDASE"/>
    <property type="match status" value="1"/>
</dbReference>
<dbReference type="Pfam" id="PF03098">
    <property type="entry name" value="An_peroxidase"/>
    <property type="match status" value="1"/>
</dbReference>
<reference evidence="4 5" key="1">
    <citation type="submission" date="2021-01" db="EMBL/GenBank/DDBJ databases">
        <title>Whole genome shotgun sequence of Actinoplanes humidus NBRC 14915.</title>
        <authorList>
            <person name="Komaki H."/>
            <person name="Tamura T."/>
        </authorList>
    </citation>
    <scope>NUCLEOTIDE SEQUENCE [LARGE SCALE GENOMIC DNA]</scope>
    <source>
        <strain evidence="4 5">NBRC 14915</strain>
    </source>
</reference>